<evidence type="ECO:0000256" key="4">
    <source>
        <dbReference type="ARBA" id="ARBA00022833"/>
    </source>
</evidence>
<feature type="domain" description="C2H2-type" evidence="5">
    <location>
        <begin position="74"/>
        <end position="95"/>
    </location>
</feature>
<dbReference type="GO" id="GO:0000977">
    <property type="term" value="F:RNA polymerase II transcription regulatory region sequence-specific DNA binding"/>
    <property type="evidence" value="ECO:0007669"/>
    <property type="project" value="TreeGrafter"/>
</dbReference>
<dbReference type="RefSeq" id="XP_028134098.1">
    <property type="nucleotide sequence ID" value="XM_028278297.1"/>
</dbReference>
<accession>A0A6P7FM78</accession>
<dbReference type="AlphaFoldDB" id="A0A6P7FM78"/>
<dbReference type="PROSITE" id="PS00028">
    <property type="entry name" value="ZINC_FINGER_C2H2_1"/>
    <property type="match status" value="1"/>
</dbReference>
<gene>
    <name evidence="6" type="primary">LOC114329255</name>
</gene>
<evidence type="ECO:0000256" key="2">
    <source>
        <dbReference type="ARBA" id="ARBA00022737"/>
    </source>
</evidence>
<keyword evidence="4" id="KW-0862">Zinc</keyword>
<dbReference type="InterPro" id="IPR013087">
    <property type="entry name" value="Znf_C2H2_type"/>
</dbReference>
<dbReference type="InParanoid" id="A0A6P7FM78"/>
<proteinExistence type="predicted"/>
<keyword evidence="1" id="KW-0479">Metal-binding</keyword>
<keyword evidence="2" id="KW-0677">Repeat</keyword>
<keyword evidence="3" id="KW-0863">Zinc-finger</keyword>
<evidence type="ECO:0000256" key="3">
    <source>
        <dbReference type="ARBA" id="ARBA00022771"/>
    </source>
</evidence>
<dbReference type="InterPro" id="IPR036236">
    <property type="entry name" value="Znf_C2H2_sf"/>
</dbReference>
<dbReference type="Gene3D" id="3.30.160.60">
    <property type="entry name" value="Classic Zinc Finger"/>
    <property type="match status" value="1"/>
</dbReference>
<dbReference type="GO" id="GO:0000981">
    <property type="term" value="F:DNA-binding transcription factor activity, RNA polymerase II-specific"/>
    <property type="evidence" value="ECO:0007669"/>
    <property type="project" value="TreeGrafter"/>
</dbReference>
<dbReference type="GO" id="GO:0005634">
    <property type="term" value="C:nucleus"/>
    <property type="evidence" value="ECO:0007669"/>
    <property type="project" value="TreeGrafter"/>
</dbReference>
<evidence type="ECO:0000313" key="6">
    <source>
        <dbReference type="RefSeq" id="XP_028134098.1"/>
    </source>
</evidence>
<dbReference type="PANTHER" id="PTHR24409">
    <property type="entry name" value="ZINC FINGER PROTEIN 142"/>
    <property type="match status" value="1"/>
</dbReference>
<dbReference type="SMART" id="SM00355">
    <property type="entry name" value="ZnF_C2H2"/>
    <property type="match status" value="3"/>
</dbReference>
<organism evidence="6">
    <name type="scientific">Diabrotica virgifera virgifera</name>
    <name type="common">western corn rootworm</name>
    <dbReference type="NCBI Taxonomy" id="50390"/>
    <lineage>
        <taxon>Eukaryota</taxon>
        <taxon>Metazoa</taxon>
        <taxon>Ecdysozoa</taxon>
        <taxon>Arthropoda</taxon>
        <taxon>Hexapoda</taxon>
        <taxon>Insecta</taxon>
        <taxon>Pterygota</taxon>
        <taxon>Neoptera</taxon>
        <taxon>Endopterygota</taxon>
        <taxon>Coleoptera</taxon>
        <taxon>Polyphaga</taxon>
        <taxon>Cucujiformia</taxon>
        <taxon>Chrysomeloidea</taxon>
        <taxon>Chrysomelidae</taxon>
        <taxon>Galerucinae</taxon>
        <taxon>Diabroticina</taxon>
        <taxon>Diabroticites</taxon>
        <taxon>Diabrotica</taxon>
    </lineage>
</organism>
<protein>
    <submittedName>
        <fullName evidence="6">Zinc finger protein 425-like</fullName>
    </submittedName>
</protein>
<evidence type="ECO:0000256" key="1">
    <source>
        <dbReference type="ARBA" id="ARBA00022723"/>
    </source>
</evidence>
<reference evidence="6" key="1">
    <citation type="submission" date="2025-08" db="UniProtKB">
        <authorList>
            <consortium name="RefSeq"/>
        </authorList>
    </citation>
    <scope>IDENTIFICATION</scope>
    <source>
        <tissue evidence="6">Whole insect</tissue>
    </source>
</reference>
<dbReference type="PANTHER" id="PTHR24409:SF295">
    <property type="entry name" value="AZ2-RELATED"/>
    <property type="match status" value="1"/>
</dbReference>
<sequence>MIITTIEAPYKCPNCNKGYSTKGSMKFHTLFRCLNKLKLRSSYECSNCNKRYTTKAIMKFHMHFRCLNKGQFRCKLCKHACSSKGDLKSHIVHKHKLLISSAEVINYLDESLSSPTFKGKIIT</sequence>
<dbReference type="GO" id="GO:0008270">
    <property type="term" value="F:zinc ion binding"/>
    <property type="evidence" value="ECO:0007669"/>
    <property type="project" value="UniProtKB-KW"/>
</dbReference>
<evidence type="ECO:0000259" key="5">
    <source>
        <dbReference type="PROSITE" id="PS00028"/>
    </source>
</evidence>
<dbReference type="SUPFAM" id="SSF57667">
    <property type="entry name" value="beta-beta-alpha zinc fingers"/>
    <property type="match status" value="2"/>
</dbReference>
<name>A0A6P7FM78_DIAVI</name>